<organism evidence="3 4">
    <name type="scientific">Ciona intestinalis</name>
    <name type="common">Transparent sea squirt</name>
    <name type="synonym">Ascidia intestinalis</name>
    <dbReference type="NCBI Taxonomy" id="7719"/>
    <lineage>
        <taxon>Eukaryota</taxon>
        <taxon>Metazoa</taxon>
        <taxon>Chordata</taxon>
        <taxon>Tunicata</taxon>
        <taxon>Ascidiacea</taxon>
        <taxon>Phlebobranchia</taxon>
        <taxon>Cionidae</taxon>
        <taxon>Ciona</taxon>
    </lineage>
</organism>
<dbReference type="InParanoid" id="F6W8Y4"/>
<dbReference type="EMBL" id="EAAA01002257">
    <property type="status" value="NOT_ANNOTATED_CDS"/>
    <property type="molecule type" value="Genomic_DNA"/>
</dbReference>
<feature type="coiled-coil region" evidence="1">
    <location>
        <begin position="162"/>
        <end position="208"/>
    </location>
</feature>
<proteinExistence type="predicted"/>
<dbReference type="HOGENOM" id="CLU_1312612_0_0_1"/>
<accession>F6W8Y4</accession>
<protein>
    <submittedName>
        <fullName evidence="3">Uncharacterized protein</fullName>
    </submittedName>
</protein>
<reference evidence="3" key="2">
    <citation type="journal article" date="2008" name="Genome Biol.">
        <title>Improved genome assembly and evidence-based global gene model set for the chordate Ciona intestinalis: new insight into intron and operon populations.</title>
        <authorList>
            <person name="Satou Y."/>
            <person name="Mineta K."/>
            <person name="Ogasawara M."/>
            <person name="Sasakura Y."/>
            <person name="Shoguchi E."/>
            <person name="Ueno K."/>
            <person name="Yamada L."/>
            <person name="Matsumoto J."/>
            <person name="Wasserscheid J."/>
            <person name="Dewar K."/>
            <person name="Wiley G.B."/>
            <person name="Macmil S.L."/>
            <person name="Roe B.A."/>
            <person name="Zeller R.W."/>
            <person name="Hastings K.E."/>
            <person name="Lemaire P."/>
            <person name="Lindquist E."/>
            <person name="Endo T."/>
            <person name="Hotta K."/>
            <person name="Inaba K."/>
        </authorList>
    </citation>
    <scope>NUCLEOTIDE SEQUENCE [LARGE SCALE GENOMIC DNA]</scope>
    <source>
        <strain evidence="3">wild type</strain>
    </source>
</reference>
<reference evidence="3" key="3">
    <citation type="submission" date="2025-08" db="UniProtKB">
        <authorList>
            <consortium name="Ensembl"/>
        </authorList>
    </citation>
    <scope>IDENTIFICATION</scope>
</reference>
<keyword evidence="4" id="KW-1185">Reference proteome</keyword>
<evidence type="ECO:0000256" key="2">
    <source>
        <dbReference type="SAM" id="MobiDB-lite"/>
    </source>
</evidence>
<feature type="compositionally biased region" description="Basic residues" evidence="2">
    <location>
        <begin position="62"/>
        <end position="79"/>
    </location>
</feature>
<dbReference type="Ensembl" id="ENSCINT00000002582.2">
    <property type="protein sequence ID" value="ENSCINP00000002582.2"/>
    <property type="gene ID" value="ENSCING00000015155.1"/>
</dbReference>
<dbReference type="Proteomes" id="UP000008144">
    <property type="component" value="Chromosome 6"/>
</dbReference>
<reference evidence="4" key="1">
    <citation type="journal article" date="2002" name="Science">
        <title>The draft genome of Ciona intestinalis: insights into chordate and vertebrate origins.</title>
        <authorList>
            <person name="Dehal P."/>
            <person name="Satou Y."/>
            <person name="Campbell R.K."/>
            <person name="Chapman J."/>
            <person name="Degnan B."/>
            <person name="De Tomaso A."/>
            <person name="Davidson B."/>
            <person name="Di Gregorio A."/>
            <person name="Gelpke M."/>
            <person name="Goodstein D.M."/>
            <person name="Harafuji N."/>
            <person name="Hastings K.E."/>
            <person name="Ho I."/>
            <person name="Hotta K."/>
            <person name="Huang W."/>
            <person name="Kawashima T."/>
            <person name="Lemaire P."/>
            <person name="Martinez D."/>
            <person name="Meinertzhagen I.A."/>
            <person name="Necula S."/>
            <person name="Nonaka M."/>
            <person name="Putnam N."/>
            <person name="Rash S."/>
            <person name="Saiga H."/>
            <person name="Satake M."/>
            <person name="Terry A."/>
            <person name="Yamada L."/>
            <person name="Wang H.G."/>
            <person name="Awazu S."/>
            <person name="Azumi K."/>
            <person name="Boore J."/>
            <person name="Branno M."/>
            <person name="Chin-Bow S."/>
            <person name="DeSantis R."/>
            <person name="Doyle S."/>
            <person name="Francino P."/>
            <person name="Keys D.N."/>
            <person name="Haga S."/>
            <person name="Hayashi H."/>
            <person name="Hino K."/>
            <person name="Imai K.S."/>
            <person name="Inaba K."/>
            <person name="Kano S."/>
            <person name="Kobayashi K."/>
            <person name="Kobayashi M."/>
            <person name="Lee B.I."/>
            <person name="Makabe K.W."/>
            <person name="Manohar C."/>
            <person name="Matassi G."/>
            <person name="Medina M."/>
            <person name="Mochizuki Y."/>
            <person name="Mount S."/>
            <person name="Morishita T."/>
            <person name="Miura S."/>
            <person name="Nakayama A."/>
            <person name="Nishizaka S."/>
            <person name="Nomoto H."/>
            <person name="Ohta F."/>
            <person name="Oishi K."/>
            <person name="Rigoutsos I."/>
            <person name="Sano M."/>
            <person name="Sasaki A."/>
            <person name="Sasakura Y."/>
            <person name="Shoguchi E."/>
            <person name="Shin-i T."/>
            <person name="Spagnuolo A."/>
            <person name="Stainier D."/>
            <person name="Suzuki M.M."/>
            <person name="Tassy O."/>
            <person name="Takatori N."/>
            <person name="Tokuoka M."/>
            <person name="Yagi K."/>
            <person name="Yoshizaki F."/>
            <person name="Wada S."/>
            <person name="Zhang C."/>
            <person name="Hyatt P.D."/>
            <person name="Larimer F."/>
            <person name="Detter C."/>
            <person name="Doggett N."/>
            <person name="Glavina T."/>
            <person name="Hawkins T."/>
            <person name="Richardson P."/>
            <person name="Lucas S."/>
            <person name="Kohara Y."/>
            <person name="Levine M."/>
            <person name="Satoh N."/>
            <person name="Rokhsar D.S."/>
        </authorList>
    </citation>
    <scope>NUCLEOTIDE SEQUENCE [LARGE SCALE GENOMIC DNA]</scope>
</reference>
<dbReference type="AlphaFoldDB" id="F6W8Y4"/>
<evidence type="ECO:0000313" key="4">
    <source>
        <dbReference type="Proteomes" id="UP000008144"/>
    </source>
</evidence>
<evidence type="ECO:0000256" key="1">
    <source>
        <dbReference type="SAM" id="Coils"/>
    </source>
</evidence>
<keyword evidence="1" id="KW-0175">Coiled coil</keyword>
<reference evidence="3" key="4">
    <citation type="submission" date="2025-09" db="UniProtKB">
        <authorList>
            <consortium name="Ensembl"/>
        </authorList>
    </citation>
    <scope>IDENTIFICATION</scope>
</reference>
<feature type="compositionally biased region" description="Low complexity" evidence="2">
    <location>
        <begin position="107"/>
        <end position="118"/>
    </location>
</feature>
<evidence type="ECO:0000313" key="3">
    <source>
        <dbReference type="Ensembl" id="ENSCINP00000002582.2"/>
    </source>
</evidence>
<feature type="region of interest" description="Disordered" evidence="2">
    <location>
        <begin position="57"/>
        <end position="158"/>
    </location>
</feature>
<name>F6W8Y4_CIOIN</name>
<feature type="compositionally biased region" description="Basic and acidic residues" evidence="2">
    <location>
        <begin position="141"/>
        <end position="155"/>
    </location>
</feature>
<sequence length="210" mass="24319">MSKKSTRKDFLNSSNKLNLPGEMFSYSYLMSLLNTLQTKQQGASYFYKGNQVTLVPSPIRSRPIRPVRPKSAPLRRKTREKTTQTLPNRTEEDTENGMSLKTPTPPKVTSTKNSPPSTIKNGPQVRPGSASIKCSWVPEDSDPKPQIKASDHQLKNTDNPAIAEWLKRKNQLERQRRIYDTRKNRVKREKLMNEFNERENKREEAQIEYE</sequence>